<accession>A0A7Y6IAF7</accession>
<name>A0A7Y6IAF7_9ACTN</name>
<proteinExistence type="inferred from homology"/>
<keyword evidence="3 4" id="KW-0732">Signal</keyword>
<feature type="signal peptide" evidence="4">
    <location>
        <begin position="1"/>
        <end position="23"/>
    </location>
</feature>
<evidence type="ECO:0000256" key="2">
    <source>
        <dbReference type="ARBA" id="ARBA00022448"/>
    </source>
</evidence>
<dbReference type="GO" id="GO:0015768">
    <property type="term" value="P:maltose transport"/>
    <property type="evidence" value="ECO:0007669"/>
    <property type="project" value="TreeGrafter"/>
</dbReference>
<dbReference type="SUPFAM" id="SSF53850">
    <property type="entry name" value="Periplasmic binding protein-like II"/>
    <property type="match status" value="1"/>
</dbReference>
<dbReference type="AlphaFoldDB" id="A0A7Y6IAF7"/>
<comment type="similarity">
    <text evidence="1">Belongs to the bacterial solute-binding protein 1 family.</text>
</comment>
<dbReference type="Pfam" id="PF01547">
    <property type="entry name" value="SBP_bac_1"/>
    <property type="match status" value="1"/>
</dbReference>
<dbReference type="PANTHER" id="PTHR30061:SF50">
    <property type="entry name" value="MALTOSE_MALTODEXTRIN-BINDING PERIPLASMIC PROTEIN"/>
    <property type="match status" value="1"/>
</dbReference>
<feature type="chain" id="PRO_5030923101" evidence="4">
    <location>
        <begin position="24"/>
        <end position="424"/>
    </location>
</feature>
<dbReference type="GO" id="GO:0055052">
    <property type="term" value="C:ATP-binding cassette (ABC) transporter complex, substrate-binding subunit-containing"/>
    <property type="evidence" value="ECO:0007669"/>
    <property type="project" value="TreeGrafter"/>
</dbReference>
<dbReference type="InterPro" id="IPR006059">
    <property type="entry name" value="SBP"/>
</dbReference>
<evidence type="ECO:0000256" key="3">
    <source>
        <dbReference type="ARBA" id="ARBA00022729"/>
    </source>
</evidence>
<dbReference type="GO" id="GO:0042956">
    <property type="term" value="P:maltodextrin transmembrane transport"/>
    <property type="evidence" value="ECO:0007669"/>
    <property type="project" value="TreeGrafter"/>
</dbReference>
<organism evidence="5 6">
    <name type="scientific">Nonomuraea montanisoli</name>
    <dbReference type="NCBI Taxonomy" id="2741721"/>
    <lineage>
        <taxon>Bacteria</taxon>
        <taxon>Bacillati</taxon>
        <taxon>Actinomycetota</taxon>
        <taxon>Actinomycetes</taxon>
        <taxon>Streptosporangiales</taxon>
        <taxon>Streptosporangiaceae</taxon>
        <taxon>Nonomuraea</taxon>
    </lineage>
</organism>
<keyword evidence="6" id="KW-1185">Reference proteome</keyword>
<dbReference type="Gene3D" id="3.40.190.10">
    <property type="entry name" value="Periplasmic binding protein-like II"/>
    <property type="match status" value="2"/>
</dbReference>
<comment type="caution">
    <text evidence="5">The sequence shown here is derived from an EMBL/GenBank/DDBJ whole genome shotgun (WGS) entry which is preliminary data.</text>
</comment>
<evidence type="ECO:0000256" key="4">
    <source>
        <dbReference type="SAM" id="SignalP"/>
    </source>
</evidence>
<dbReference type="PANTHER" id="PTHR30061">
    <property type="entry name" value="MALTOSE-BINDING PERIPLASMIC PROTEIN"/>
    <property type="match status" value="1"/>
</dbReference>
<dbReference type="PROSITE" id="PS51257">
    <property type="entry name" value="PROKAR_LIPOPROTEIN"/>
    <property type="match status" value="1"/>
</dbReference>
<dbReference type="Proteomes" id="UP000586042">
    <property type="component" value="Unassembled WGS sequence"/>
</dbReference>
<dbReference type="GO" id="GO:1901982">
    <property type="term" value="F:maltose binding"/>
    <property type="evidence" value="ECO:0007669"/>
    <property type="project" value="TreeGrafter"/>
</dbReference>
<gene>
    <name evidence="5" type="ORF">HTZ77_24820</name>
</gene>
<protein>
    <submittedName>
        <fullName evidence="5">Sugar ABC transporter substrate-binding protein</fullName>
    </submittedName>
</protein>
<evidence type="ECO:0000313" key="5">
    <source>
        <dbReference type="EMBL" id="NUW34633.1"/>
    </source>
</evidence>
<sequence>MSRTKIAGLAVVTAAALALTACGRGSTTSSSDPVGSALSSGPAKGTITMWAQGAEGAALPSLVKEFEAANPGVKVNITAIPWDAAHNKYQTAISGGTTPDVAQMGTTWMADFSTAFDPTPKQVDTSGFFEGAKAATMINGASLGVPWYVDTNVIYYRTDLAAKAGYTSPPTNWADLKAMAKAMQEKAGAKWGMALTPGGADSFQLTLPFIWSNGASLMNADGTKWTFDTPEMAGALKYYQSFFTEGISDKNLSTAAGAKESAFVSGATPMLVNGPFEIGQLNQAGGADFDKKYGVMRFPKQKSSTSFVGGSALVVFKKSKNRDAAWKLIQWLSKADVQAKWQKMVGDLPAVQAAWNDPALAGDEKLSVFKEQLQDVKSPPANTSWTQVGAAADTMLEQIVKAGTDPAAALKDLQAKADSIGTGG</sequence>
<dbReference type="CDD" id="cd14747">
    <property type="entry name" value="PBP2_MalE"/>
    <property type="match status" value="1"/>
</dbReference>
<keyword evidence="2" id="KW-0813">Transport</keyword>
<evidence type="ECO:0000256" key="1">
    <source>
        <dbReference type="ARBA" id="ARBA00008520"/>
    </source>
</evidence>
<dbReference type="EMBL" id="JABWGN010000009">
    <property type="protein sequence ID" value="NUW34633.1"/>
    <property type="molecule type" value="Genomic_DNA"/>
</dbReference>
<evidence type="ECO:0000313" key="6">
    <source>
        <dbReference type="Proteomes" id="UP000586042"/>
    </source>
</evidence>
<reference evidence="5 6" key="1">
    <citation type="submission" date="2020-06" db="EMBL/GenBank/DDBJ databases">
        <title>Nonomuraea sp. SMC257, a novel actinomycete isolated from soil.</title>
        <authorList>
            <person name="Chanama M."/>
        </authorList>
    </citation>
    <scope>NUCLEOTIDE SEQUENCE [LARGE SCALE GENOMIC DNA]</scope>
    <source>
        <strain evidence="5 6">SMC257</strain>
    </source>
</reference>